<comment type="caution">
    <text evidence="2">The sequence shown here is derived from an EMBL/GenBank/DDBJ whole genome shotgun (WGS) entry which is preliminary data.</text>
</comment>
<evidence type="ECO:0000313" key="2">
    <source>
        <dbReference type="EMBL" id="KAI5332052.1"/>
    </source>
</evidence>
<keyword evidence="3" id="KW-1185">Reference proteome</keyword>
<dbReference type="AlphaFoldDB" id="A0AAD4VXF8"/>
<dbReference type="CDD" id="cd09272">
    <property type="entry name" value="RNase_HI_RT_Ty1"/>
    <property type="match status" value="1"/>
</dbReference>
<dbReference type="Proteomes" id="UP001054821">
    <property type="component" value="Chromosome 4"/>
</dbReference>
<sequence length="302" mass="34018">MMVKYEMTDLGLLHHFLGMGVIQTHTSIFLHQKKYVASLLSKFGLRECKPVSIPLVTTEKLSKEDGSGPANEEQYRKIVGSLLYLTATRPDIMYASSLLARFMHCPTNKHYGTAKRVLRYIQGTLDYEMEYVKGRNAMLIGYCDSDWSGSVDDSKNTSGYAFSFGSGVFAWASVKQNCVALSTAEAEYISASEVTAQAIWLRFVLEDFGEFQAEATPLHCENTAAIAITKNPVFHQKNKHIDRRYHFIKDALQEGIINLIYCPTNEQLADIFTKSLAKDRFYYLKDKLGVKSAQNLKGSVEL</sequence>
<name>A0AAD4VXF8_PRUDU</name>
<reference evidence="2 3" key="1">
    <citation type="journal article" date="2022" name="G3 (Bethesda)">
        <title>Whole-genome sequence and methylome profiling of the almond [Prunus dulcis (Mill.) D.A. Webb] cultivar 'Nonpareil'.</title>
        <authorList>
            <person name="D'Amico-Willman K.M."/>
            <person name="Ouma W.Z."/>
            <person name="Meulia T."/>
            <person name="Sideli G.M."/>
            <person name="Gradziel T.M."/>
            <person name="Fresnedo-Ramirez J."/>
        </authorList>
    </citation>
    <scope>NUCLEOTIDE SEQUENCE [LARGE SCALE GENOMIC DNA]</scope>
    <source>
        <strain evidence="2">Clone GOH B32 T37-40</strain>
    </source>
</reference>
<evidence type="ECO:0000259" key="1">
    <source>
        <dbReference type="Pfam" id="PF07727"/>
    </source>
</evidence>
<gene>
    <name evidence="2" type="ORF">L3X38_022180</name>
</gene>
<dbReference type="Pfam" id="PF07727">
    <property type="entry name" value="RVT_2"/>
    <property type="match status" value="1"/>
</dbReference>
<dbReference type="PANTHER" id="PTHR11439">
    <property type="entry name" value="GAG-POL-RELATED RETROTRANSPOSON"/>
    <property type="match status" value="1"/>
</dbReference>
<dbReference type="EMBL" id="JAJFAZ020000004">
    <property type="protein sequence ID" value="KAI5332052.1"/>
    <property type="molecule type" value="Genomic_DNA"/>
</dbReference>
<dbReference type="InterPro" id="IPR013103">
    <property type="entry name" value="RVT_2"/>
</dbReference>
<protein>
    <recommendedName>
        <fullName evidence="1">Reverse transcriptase Ty1/copia-type domain-containing protein</fullName>
    </recommendedName>
</protein>
<dbReference type="InterPro" id="IPR043502">
    <property type="entry name" value="DNA/RNA_pol_sf"/>
</dbReference>
<proteinExistence type="predicted"/>
<evidence type="ECO:0000313" key="3">
    <source>
        <dbReference type="Proteomes" id="UP001054821"/>
    </source>
</evidence>
<dbReference type="SUPFAM" id="SSF56672">
    <property type="entry name" value="DNA/RNA polymerases"/>
    <property type="match status" value="1"/>
</dbReference>
<feature type="domain" description="Reverse transcriptase Ty1/copia-type" evidence="1">
    <location>
        <begin position="2"/>
        <end position="56"/>
    </location>
</feature>
<accession>A0AAD4VXF8</accession>
<organism evidence="2 3">
    <name type="scientific">Prunus dulcis</name>
    <name type="common">Almond</name>
    <name type="synonym">Amygdalus dulcis</name>
    <dbReference type="NCBI Taxonomy" id="3755"/>
    <lineage>
        <taxon>Eukaryota</taxon>
        <taxon>Viridiplantae</taxon>
        <taxon>Streptophyta</taxon>
        <taxon>Embryophyta</taxon>
        <taxon>Tracheophyta</taxon>
        <taxon>Spermatophyta</taxon>
        <taxon>Magnoliopsida</taxon>
        <taxon>eudicotyledons</taxon>
        <taxon>Gunneridae</taxon>
        <taxon>Pentapetalae</taxon>
        <taxon>rosids</taxon>
        <taxon>fabids</taxon>
        <taxon>Rosales</taxon>
        <taxon>Rosaceae</taxon>
        <taxon>Amygdaloideae</taxon>
        <taxon>Amygdaleae</taxon>
        <taxon>Prunus</taxon>
    </lineage>
</organism>
<dbReference type="PANTHER" id="PTHR11439:SF502">
    <property type="entry name" value="SECRETED RXLR EFFECTOR PROTEIN 161-LIKE"/>
    <property type="match status" value="1"/>
</dbReference>